<evidence type="ECO:0000256" key="6">
    <source>
        <dbReference type="ARBA" id="ARBA00018612"/>
    </source>
</evidence>
<evidence type="ECO:0000313" key="17">
    <source>
        <dbReference type="Proteomes" id="UP000076632"/>
    </source>
</evidence>
<evidence type="ECO:0000256" key="11">
    <source>
        <dbReference type="ARBA" id="ARBA00023033"/>
    </source>
</evidence>
<sequence length="507" mass="56400">MAADKDMNGTNGTNGTNGINGINGTNGTTKKAVPESLIPSPPGRSVLRSTDPEELHDLICIGFGPASLAIATALHDSIISKTSGADGSPHEKTPRVAFLERQPQFAWHAGMLLPGAKMQISFLKDMATFRDPRSEFTFLNYLHRRKRLVPFVNLSTFLPLRAEYDDYLRWCAGWFDDVVSYGQEVVDIVPEKLNGEQEKINGFTVRSRNVKTGEITTRKARHVVIAVGGKPKIPQPLPSNNPHVIHSSRYSMAIPALLKDKSKNYRVAVVGAGQSAAEIFNDLHSRYPNSNTSLIIRGSALRPSDDSPFVNEIFDPDRVDDYYHQPQDIRTEAIALDRSTNYGVVRIELLEHIYTDMYMQRLREPDEEAWQHRILNHRSINSVEDVSASGAHPLRLRVQNSTGVFKKNGVMREEILDVDAVVVATGYVRDAHEQMLRHADHMKPGGSKADKKWAVSRDYRVRFEQGAVADDAGVWLQGCNEQTHGLSDTLLSILAVRGAEIVESIFG</sequence>
<feature type="compositionally biased region" description="Low complexity" evidence="15">
    <location>
        <begin position="8"/>
        <end position="29"/>
    </location>
</feature>
<comment type="similarity">
    <text evidence="3">Belongs to the lysine N(6)-hydroxylase/L-ornithine N(5)-oxygenase family.</text>
</comment>
<comment type="catalytic activity">
    <reaction evidence="13">
        <text>L-ornithine + NADPH + O2 = N(5)-hydroxy-L-ornithine + NADP(+) + H2O</text>
        <dbReference type="Rhea" id="RHEA:41508"/>
        <dbReference type="ChEBI" id="CHEBI:15377"/>
        <dbReference type="ChEBI" id="CHEBI:15379"/>
        <dbReference type="ChEBI" id="CHEBI:46911"/>
        <dbReference type="ChEBI" id="CHEBI:57783"/>
        <dbReference type="ChEBI" id="CHEBI:58349"/>
        <dbReference type="ChEBI" id="CHEBI:78275"/>
        <dbReference type="EC" id="1.14.13.196"/>
    </reaction>
</comment>
<dbReference type="GeneID" id="28898538"/>
<evidence type="ECO:0000256" key="9">
    <source>
        <dbReference type="ARBA" id="ARBA00022857"/>
    </source>
</evidence>
<dbReference type="GO" id="GO:0006879">
    <property type="term" value="P:intracellular iron ion homeostasis"/>
    <property type="evidence" value="ECO:0007669"/>
    <property type="project" value="TreeGrafter"/>
</dbReference>
<evidence type="ECO:0000256" key="15">
    <source>
        <dbReference type="SAM" id="MobiDB-lite"/>
    </source>
</evidence>
<reference evidence="16 17" key="1">
    <citation type="journal article" date="2016" name="Fungal Biol.">
        <title>The genome of Xylona heveae provides a window into fungal endophytism.</title>
        <authorList>
            <person name="Gazis R."/>
            <person name="Kuo A."/>
            <person name="Riley R."/>
            <person name="LaButti K."/>
            <person name="Lipzen A."/>
            <person name="Lin J."/>
            <person name="Amirebrahimi M."/>
            <person name="Hesse C.N."/>
            <person name="Spatafora J.W."/>
            <person name="Henrissat B."/>
            <person name="Hainaut M."/>
            <person name="Grigoriev I.V."/>
            <person name="Hibbett D.S."/>
        </authorList>
    </citation>
    <scope>NUCLEOTIDE SEQUENCE [LARGE SCALE GENOMIC DNA]</scope>
    <source>
        <strain evidence="16 17">TC161</strain>
    </source>
</reference>
<dbReference type="SUPFAM" id="SSF51905">
    <property type="entry name" value="FAD/NAD(P)-binding domain"/>
    <property type="match status" value="1"/>
</dbReference>
<dbReference type="Proteomes" id="UP000076632">
    <property type="component" value="Unassembled WGS sequence"/>
</dbReference>
<dbReference type="OMA" id="YHGNTNY"/>
<evidence type="ECO:0000256" key="12">
    <source>
        <dbReference type="ARBA" id="ARBA00030351"/>
    </source>
</evidence>
<dbReference type="Gene3D" id="3.50.50.60">
    <property type="entry name" value="FAD/NAD(P)-binding domain"/>
    <property type="match status" value="1"/>
</dbReference>
<dbReference type="OrthoDB" id="3519933at2759"/>
<protein>
    <recommendedName>
        <fullName evidence="6">L-ornithine N(5)-monooxygenase</fullName>
        <ecNumber evidence="5">1.14.13.196</ecNumber>
    </recommendedName>
    <alternativeName>
        <fullName evidence="12">L-ornithine N(5)-oxygenase</fullName>
    </alternativeName>
</protein>
<comment type="subunit">
    <text evidence="4">Homotetramer.</text>
</comment>
<keyword evidence="11 16" id="KW-0503">Monooxygenase</keyword>
<evidence type="ECO:0000256" key="8">
    <source>
        <dbReference type="ARBA" id="ARBA00022827"/>
    </source>
</evidence>
<dbReference type="GO" id="GO:0019290">
    <property type="term" value="P:siderophore biosynthetic process"/>
    <property type="evidence" value="ECO:0007669"/>
    <property type="project" value="UniProtKB-ARBA"/>
</dbReference>
<dbReference type="AlphaFoldDB" id="A0A164ZXW4"/>
<evidence type="ECO:0000256" key="14">
    <source>
        <dbReference type="ARBA" id="ARBA00049248"/>
    </source>
</evidence>
<dbReference type="FunFam" id="3.50.50.60:FF:000195">
    <property type="entry name" value="L-ornithine N(5)-monooxygenase"/>
    <property type="match status" value="1"/>
</dbReference>
<dbReference type="InParanoid" id="A0A164ZXW4"/>
<keyword evidence="9" id="KW-0521">NADP</keyword>
<comment type="catalytic activity">
    <reaction evidence="14">
        <text>L-ornithine + NADH + O2 = N(5)-hydroxy-L-ornithine + NAD(+) + H2O</text>
        <dbReference type="Rhea" id="RHEA:41512"/>
        <dbReference type="ChEBI" id="CHEBI:15377"/>
        <dbReference type="ChEBI" id="CHEBI:15379"/>
        <dbReference type="ChEBI" id="CHEBI:46911"/>
        <dbReference type="ChEBI" id="CHEBI:57540"/>
        <dbReference type="ChEBI" id="CHEBI:57945"/>
        <dbReference type="ChEBI" id="CHEBI:78275"/>
        <dbReference type="EC" id="1.14.13.196"/>
    </reaction>
</comment>
<evidence type="ECO:0000256" key="10">
    <source>
        <dbReference type="ARBA" id="ARBA00023002"/>
    </source>
</evidence>
<accession>A0A164ZXW4</accession>
<evidence type="ECO:0000256" key="13">
    <source>
        <dbReference type="ARBA" id="ARBA00047598"/>
    </source>
</evidence>
<dbReference type="GO" id="GO:0004497">
    <property type="term" value="F:monooxygenase activity"/>
    <property type="evidence" value="ECO:0007669"/>
    <property type="project" value="UniProtKB-KW"/>
</dbReference>
<keyword evidence="10" id="KW-0560">Oxidoreductase</keyword>
<keyword evidence="7" id="KW-0285">Flavoprotein</keyword>
<dbReference type="STRING" id="1328760.A0A164ZXW4"/>
<evidence type="ECO:0000256" key="3">
    <source>
        <dbReference type="ARBA" id="ARBA00007588"/>
    </source>
</evidence>
<dbReference type="EC" id="1.14.13.196" evidence="5"/>
<dbReference type="PRINTS" id="PR00368">
    <property type="entry name" value="FADPNR"/>
</dbReference>
<evidence type="ECO:0000256" key="1">
    <source>
        <dbReference type="ARBA" id="ARBA00001974"/>
    </source>
</evidence>
<evidence type="ECO:0000256" key="4">
    <source>
        <dbReference type="ARBA" id="ARBA00011881"/>
    </source>
</evidence>
<feature type="region of interest" description="Disordered" evidence="15">
    <location>
        <begin position="1"/>
        <end position="45"/>
    </location>
</feature>
<dbReference type="InterPro" id="IPR025700">
    <property type="entry name" value="Lys/Orn_oxygenase"/>
</dbReference>
<evidence type="ECO:0000256" key="7">
    <source>
        <dbReference type="ARBA" id="ARBA00022630"/>
    </source>
</evidence>
<dbReference type="PANTHER" id="PTHR42802:SF1">
    <property type="entry name" value="L-ORNITHINE N(5)-MONOOXYGENASE"/>
    <property type="match status" value="1"/>
</dbReference>
<evidence type="ECO:0000313" key="16">
    <source>
        <dbReference type="EMBL" id="KZF19678.1"/>
    </source>
</evidence>
<keyword evidence="8" id="KW-0274">FAD</keyword>
<dbReference type="RefSeq" id="XP_018185233.1">
    <property type="nucleotide sequence ID" value="XM_018333401.1"/>
</dbReference>
<dbReference type="Pfam" id="PF13434">
    <property type="entry name" value="Lys_Orn_oxgnase"/>
    <property type="match status" value="1"/>
</dbReference>
<evidence type="ECO:0000256" key="5">
    <source>
        <dbReference type="ARBA" id="ARBA00012881"/>
    </source>
</evidence>
<dbReference type="InterPro" id="IPR036188">
    <property type="entry name" value="FAD/NAD-bd_sf"/>
</dbReference>
<comment type="cofactor">
    <cofactor evidence="1">
        <name>FAD</name>
        <dbReference type="ChEBI" id="CHEBI:57692"/>
    </cofactor>
</comment>
<keyword evidence="17" id="KW-1185">Reference proteome</keyword>
<organism evidence="16 17">
    <name type="scientific">Xylona heveae (strain CBS 132557 / TC161)</name>
    <dbReference type="NCBI Taxonomy" id="1328760"/>
    <lineage>
        <taxon>Eukaryota</taxon>
        <taxon>Fungi</taxon>
        <taxon>Dikarya</taxon>
        <taxon>Ascomycota</taxon>
        <taxon>Pezizomycotina</taxon>
        <taxon>Xylonomycetes</taxon>
        <taxon>Xylonales</taxon>
        <taxon>Xylonaceae</taxon>
        <taxon>Xylona</taxon>
    </lineage>
</organism>
<dbReference type="PANTHER" id="PTHR42802">
    <property type="entry name" value="MONOOXYGENASE"/>
    <property type="match status" value="1"/>
</dbReference>
<dbReference type="EMBL" id="KV407465">
    <property type="protein sequence ID" value="KZF19678.1"/>
    <property type="molecule type" value="Genomic_DNA"/>
</dbReference>
<evidence type="ECO:0000256" key="2">
    <source>
        <dbReference type="ARBA" id="ARBA00004924"/>
    </source>
</evidence>
<comment type="pathway">
    <text evidence="2">Siderophore biosynthesis.</text>
</comment>
<gene>
    <name evidence="16" type="ORF">L228DRAFT_250742</name>
</gene>
<proteinExistence type="inferred from homology"/>
<name>A0A164ZXW4_XYLHT</name>